<dbReference type="AlphaFoldDB" id="A0A0E9XP57"/>
<organism evidence="2">
    <name type="scientific">Anguilla anguilla</name>
    <name type="common">European freshwater eel</name>
    <name type="synonym">Muraena anguilla</name>
    <dbReference type="NCBI Taxonomy" id="7936"/>
    <lineage>
        <taxon>Eukaryota</taxon>
        <taxon>Metazoa</taxon>
        <taxon>Chordata</taxon>
        <taxon>Craniata</taxon>
        <taxon>Vertebrata</taxon>
        <taxon>Euteleostomi</taxon>
        <taxon>Actinopterygii</taxon>
        <taxon>Neopterygii</taxon>
        <taxon>Teleostei</taxon>
        <taxon>Anguilliformes</taxon>
        <taxon>Anguillidae</taxon>
        <taxon>Anguilla</taxon>
    </lineage>
</organism>
<reference evidence="2" key="2">
    <citation type="journal article" date="2015" name="Fish Shellfish Immunol.">
        <title>Early steps in the European eel (Anguilla anguilla)-Vibrio vulnificus interaction in the gills: Role of the RtxA13 toxin.</title>
        <authorList>
            <person name="Callol A."/>
            <person name="Pajuelo D."/>
            <person name="Ebbesson L."/>
            <person name="Teles M."/>
            <person name="MacKenzie S."/>
            <person name="Amaro C."/>
        </authorList>
    </citation>
    <scope>NUCLEOTIDE SEQUENCE</scope>
</reference>
<dbReference type="EMBL" id="GBXM01005099">
    <property type="protein sequence ID" value="JAI03479.1"/>
    <property type="molecule type" value="Transcribed_RNA"/>
</dbReference>
<proteinExistence type="predicted"/>
<protein>
    <submittedName>
        <fullName evidence="2">Uncharacterized protein</fullName>
    </submittedName>
</protein>
<reference evidence="2" key="1">
    <citation type="submission" date="2014-11" db="EMBL/GenBank/DDBJ databases">
        <authorList>
            <person name="Amaro Gonzalez C."/>
        </authorList>
    </citation>
    <scope>NUCLEOTIDE SEQUENCE</scope>
</reference>
<feature type="region of interest" description="Disordered" evidence="1">
    <location>
        <begin position="1"/>
        <end position="20"/>
    </location>
</feature>
<name>A0A0E9XP57_ANGAN</name>
<evidence type="ECO:0000313" key="2">
    <source>
        <dbReference type="EMBL" id="JAI03479.1"/>
    </source>
</evidence>
<evidence type="ECO:0000256" key="1">
    <source>
        <dbReference type="SAM" id="MobiDB-lite"/>
    </source>
</evidence>
<accession>A0A0E9XP57</accession>
<sequence length="65" mass="7148">MKGVMPSSRKSSRPTMPSGFMDSPVKNWKFFMLPMIFLISPCAPAMKGFTRSGLISSSLALIAFM</sequence>